<proteinExistence type="predicted"/>
<gene>
    <name evidence="2" type="ORF">KDL01_35690</name>
</gene>
<evidence type="ECO:0000313" key="3">
    <source>
        <dbReference type="Proteomes" id="UP000675781"/>
    </source>
</evidence>
<evidence type="ECO:0000256" key="1">
    <source>
        <dbReference type="SAM" id="Phobius"/>
    </source>
</evidence>
<name>A0A941EWQ5_9ACTN</name>
<comment type="caution">
    <text evidence="2">The sequence shown here is derived from an EMBL/GenBank/DDBJ whole genome shotgun (WGS) entry which is preliminary data.</text>
</comment>
<keyword evidence="3" id="KW-1185">Reference proteome</keyword>
<accession>A0A941EWQ5</accession>
<sequence length="50" mass="5495">MLSDLFVWGLQLGVSNVHPLPGFYMCAFAGAAVVVAAALNVYRLIERRRT</sequence>
<keyword evidence="1" id="KW-1133">Transmembrane helix</keyword>
<keyword evidence="1" id="KW-0812">Transmembrane</keyword>
<organism evidence="2 3">
    <name type="scientific">Actinospica durhamensis</name>
    <dbReference type="NCBI Taxonomy" id="1508375"/>
    <lineage>
        <taxon>Bacteria</taxon>
        <taxon>Bacillati</taxon>
        <taxon>Actinomycetota</taxon>
        <taxon>Actinomycetes</taxon>
        <taxon>Catenulisporales</taxon>
        <taxon>Actinospicaceae</taxon>
        <taxon>Actinospica</taxon>
    </lineage>
</organism>
<feature type="transmembrane region" description="Helical" evidence="1">
    <location>
        <begin position="20"/>
        <end position="42"/>
    </location>
</feature>
<dbReference type="Proteomes" id="UP000675781">
    <property type="component" value="Unassembled WGS sequence"/>
</dbReference>
<dbReference type="EMBL" id="JAGSOG010000314">
    <property type="protein sequence ID" value="MBR7838666.1"/>
    <property type="molecule type" value="Genomic_DNA"/>
</dbReference>
<protein>
    <submittedName>
        <fullName evidence="2">Uncharacterized protein</fullName>
    </submittedName>
</protein>
<evidence type="ECO:0000313" key="2">
    <source>
        <dbReference type="EMBL" id="MBR7838666.1"/>
    </source>
</evidence>
<keyword evidence="1" id="KW-0472">Membrane</keyword>
<reference evidence="2" key="1">
    <citation type="submission" date="2021-04" db="EMBL/GenBank/DDBJ databases">
        <title>Genome based classification of Actinospica acidithermotolerans sp. nov., an actinobacterium isolated from an Indonesian hot spring.</title>
        <authorList>
            <person name="Kusuma A.B."/>
            <person name="Putra K.E."/>
            <person name="Nafisah S."/>
            <person name="Loh J."/>
            <person name="Nouioui I."/>
            <person name="Goodfellow M."/>
        </authorList>
    </citation>
    <scope>NUCLEOTIDE SEQUENCE</scope>
    <source>
        <strain evidence="2">CSCA 57</strain>
    </source>
</reference>
<dbReference type="RefSeq" id="WP_212533118.1">
    <property type="nucleotide sequence ID" value="NZ_JAGSOG010000314.1"/>
</dbReference>
<dbReference type="AlphaFoldDB" id="A0A941EWQ5"/>